<feature type="domain" description="PBP" evidence="2">
    <location>
        <begin position="86"/>
        <end position="179"/>
    </location>
</feature>
<dbReference type="SUPFAM" id="SSF53850">
    <property type="entry name" value="Periplasmic binding protein-like II"/>
    <property type="match status" value="1"/>
</dbReference>
<dbReference type="PROSITE" id="PS51257">
    <property type="entry name" value="PROKAR_LIPOPROTEIN"/>
    <property type="match status" value="1"/>
</dbReference>
<dbReference type="InterPro" id="IPR024370">
    <property type="entry name" value="PBP_domain"/>
</dbReference>
<proteinExistence type="predicted"/>
<dbReference type="STRING" id="360412.LARV_01991"/>
<dbReference type="Gene3D" id="3.40.190.10">
    <property type="entry name" value="Periplasmic binding protein-like II"/>
    <property type="match status" value="1"/>
</dbReference>
<dbReference type="Pfam" id="PF12849">
    <property type="entry name" value="PBP_like_2"/>
    <property type="match status" value="1"/>
</dbReference>
<name>A0A0S7BK86_9CHLR</name>
<sequence>MRRIASLLLLLILAACQATPAAPTHTVQPLQVALSSSLTWIEPDLADCAASVGAAVQRADEAAGDPDVITLRLGRFSGEGYAAILGEDHLAIIVNPGNPIAELPLDTAQAIFAGRDKTWADQSKIQVWSLPESNDTTAALEAAGFSISGAGLAPTPQDMLKSVAANPAAIGFLPARWLDDSVRDAQVAGLAIDLPILAVIGQEPQGTARALLVCLQEKINP</sequence>
<organism evidence="3">
    <name type="scientific">Longilinea arvoryzae</name>
    <dbReference type="NCBI Taxonomy" id="360412"/>
    <lineage>
        <taxon>Bacteria</taxon>
        <taxon>Bacillati</taxon>
        <taxon>Chloroflexota</taxon>
        <taxon>Anaerolineae</taxon>
        <taxon>Anaerolineales</taxon>
        <taxon>Anaerolineaceae</taxon>
        <taxon>Longilinea</taxon>
    </lineage>
</organism>
<protein>
    <recommendedName>
        <fullName evidence="2">PBP domain-containing protein</fullName>
    </recommendedName>
</protein>
<reference evidence="3" key="1">
    <citation type="submission" date="2015-07" db="EMBL/GenBank/DDBJ databases">
        <title>Draft Genome Sequences of Anaerolinea thermolimosa IMO-1, Bellilinea caldifistulae GOMI-1, Leptolinea tardivitalis YMTK-2, Levilinea saccharolytica KIBI-1,Longilinea arvoryzae KOME-1, Previously Described as Members of the Anaerolineaceae (Chloroflexi).</title>
        <authorList>
            <person name="Sekiguchi Y."/>
            <person name="Ohashi A."/>
            <person name="Matsuura N."/>
            <person name="Tourlousse M.D."/>
        </authorList>
    </citation>
    <scope>NUCLEOTIDE SEQUENCE [LARGE SCALE GENOMIC DNA]</scope>
    <source>
        <strain evidence="3">KOME-1</strain>
    </source>
</reference>
<dbReference type="Proteomes" id="UP000055060">
    <property type="component" value="Unassembled WGS sequence"/>
</dbReference>
<evidence type="ECO:0000259" key="2">
    <source>
        <dbReference type="Pfam" id="PF12849"/>
    </source>
</evidence>
<accession>A0A0S7BK86</accession>
<dbReference type="EMBL" id="DF967972">
    <property type="protein sequence ID" value="GAP14225.1"/>
    <property type="molecule type" value="Genomic_DNA"/>
</dbReference>
<dbReference type="AlphaFoldDB" id="A0A0S7BK86"/>
<gene>
    <name evidence="3" type="ORF">LARV_01991</name>
</gene>
<dbReference type="RefSeq" id="WP_152031771.1">
    <property type="nucleotide sequence ID" value="NZ_DF967972.1"/>
</dbReference>
<keyword evidence="1" id="KW-0732">Signal</keyword>
<dbReference type="OrthoDB" id="165365at2"/>
<feature type="chain" id="PRO_5006632994" description="PBP domain-containing protein" evidence="1">
    <location>
        <begin position="22"/>
        <end position="221"/>
    </location>
</feature>
<feature type="signal peptide" evidence="1">
    <location>
        <begin position="1"/>
        <end position="21"/>
    </location>
</feature>
<keyword evidence="4" id="KW-1185">Reference proteome</keyword>
<evidence type="ECO:0000313" key="3">
    <source>
        <dbReference type="EMBL" id="GAP14225.1"/>
    </source>
</evidence>
<evidence type="ECO:0000256" key="1">
    <source>
        <dbReference type="SAM" id="SignalP"/>
    </source>
</evidence>
<evidence type="ECO:0000313" key="4">
    <source>
        <dbReference type="Proteomes" id="UP000055060"/>
    </source>
</evidence>